<comment type="pathway">
    <text evidence="2">Lipid metabolism.</text>
</comment>
<evidence type="ECO:0000256" key="9">
    <source>
        <dbReference type="ARBA" id="ARBA00023239"/>
    </source>
</evidence>
<dbReference type="GO" id="GO:0006646">
    <property type="term" value="P:phosphatidylethanolamine biosynthetic process"/>
    <property type="evidence" value="ECO:0007669"/>
    <property type="project" value="UniProtKB-UniPathway"/>
</dbReference>
<sequence length="301" mass="33878">MTVDTPIEFFDRYQQKMITEDVYGESFLRWIYGTPSGRLALAVVASRPAFSKWYGWRMSRPASARMVTPFVEEFGLDPAEFADEVSSYGSFNEFFFRKLKPEARPVDSDRSSVVFPADGRHLCLPNVTKADSFFVKGQRFDLEKLLGCKTLAARFENGSLLLSRLCPTDYHRYHFPVSGDAAVTRELNERNRLYSVSPIALRQRLDYLWENKRTLTLVESPGIGEVAVLEIGATCVGSIHQTYDPGTVAKGDEKGYFSFGGSSVITLFPEGSITFSDDLVEWSSKQTEVYARVGDICARVN</sequence>
<dbReference type="NCBIfam" id="TIGR00163">
    <property type="entry name" value="PS_decarb"/>
    <property type="match status" value="1"/>
</dbReference>
<keyword evidence="6" id="KW-0443">Lipid metabolism</keyword>
<evidence type="ECO:0000256" key="12">
    <source>
        <dbReference type="ARBA" id="ARBA00024326"/>
    </source>
</evidence>
<evidence type="ECO:0000256" key="6">
    <source>
        <dbReference type="ARBA" id="ARBA00023098"/>
    </source>
</evidence>
<dbReference type="PANTHER" id="PTHR10067:SF17">
    <property type="entry name" value="PHOSPHATIDYLSERINE DECARBOXYLASE PROENZYME 2"/>
    <property type="match status" value="1"/>
</dbReference>
<keyword evidence="7" id="KW-0865">Zymogen</keyword>
<accession>A0A6B3LB03</accession>
<comment type="cofactor">
    <cofactor evidence="1">
        <name>pyruvate</name>
        <dbReference type="ChEBI" id="CHEBI:15361"/>
    </cofactor>
</comment>
<name>A0A6B3LB03_9BACT</name>
<dbReference type="RefSeq" id="WP_164363384.1">
    <property type="nucleotide sequence ID" value="NZ_CP066776.1"/>
</dbReference>
<evidence type="ECO:0000313" key="14">
    <source>
        <dbReference type="Proteomes" id="UP000475117"/>
    </source>
</evidence>
<keyword evidence="5" id="KW-0210">Decarboxylase</keyword>
<organism evidence="13 14">
    <name type="scientific">Sulfuriroseicoccus oceanibius</name>
    <dbReference type="NCBI Taxonomy" id="2707525"/>
    <lineage>
        <taxon>Bacteria</taxon>
        <taxon>Pseudomonadati</taxon>
        <taxon>Verrucomicrobiota</taxon>
        <taxon>Verrucomicrobiia</taxon>
        <taxon>Verrucomicrobiales</taxon>
        <taxon>Verrucomicrobiaceae</taxon>
        <taxon>Sulfuriroseicoccus</taxon>
    </lineage>
</organism>
<dbReference type="EMBL" id="CP066776">
    <property type="protein sequence ID" value="QQL44029.1"/>
    <property type="molecule type" value="Genomic_DNA"/>
</dbReference>
<dbReference type="InterPro" id="IPR033177">
    <property type="entry name" value="PSD-B"/>
</dbReference>
<evidence type="ECO:0000256" key="7">
    <source>
        <dbReference type="ARBA" id="ARBA00023145"/>
    </source>
</evidence>
<reference evidence="13 14" key="1">
    <citation type="submission" date="2020-12" db="EMBL/GenBank/DDBJ databases">
        <title>Sulforoseuscoccus oceanibium gen. nov., sp. nov., a representative of the phylum Verrucomicrobia with special cytoplasmic membrane, and proposal of Sulforoseuscoccusaceae fam. nov.</title>
        <authorList>
            <person name="Xi F."/>
        </authorList>
    </citation>
    <scope>NUCLEOTIDE SEQUENCE [LARGE SCALE GENOMIC DNA]</scope>
    <source>
        <strain evidence="13 14">T37</strain>
    </source>
</reference>
<evidence type="ECO:0000256" key="5">
    <source>
        <dbReference type="ARBA" id="ARBA00022793"/>
    </source>
</evidence>
<evidence type="ECO:0000313" key="13">
    <source>
        <dbReference type="EMBL" id="QQL44029.1"/>
    </source>
</evidence>
<evidence type="ECO:0000256" key="2">
    <source>
        <dbReference type="ARBA" id="ARBA00005189"/>
    </source>
</evidence>
<evidence type="ECO:0000256" key="3">
    <source>
        <dbReference type="ARBA" id="ARBA00012243"/>
    </source>
</evidence>
<keyword evidence="10" id="KW-1208">Phospholipid metabolism</keyword>
<keyword evidence="14" id="KW-1185">Reference proteome</keyword>
<keyword evidence="9 13" id="KW-0456">Lyase</keyword>
<keyword evidence="11" id="KW-0670">Pyruvate</keyword>
<evidence type="ECO:0000256" key="10">
    <source>
        <dbReference type="ARBA" id="ARBA00023264"/>
    </source>
</evidence>
<dbReference type="EC" id="4.1.1.65" evidence="3"/>
<dbReference type="Proteomes" id="UP000475117">
    <property type="component" value="Chromosome"/>
</dbReference>
<dbReference type="UniPathway" id="UPA00558"/>
<dbReference type="PANTHER" id="PTHR10067">
    <property type="entry name" value="PHOSPHATIDYLSERINE DECARBOXYLASE"/>
    <property type="match status" value="1"/>
</dbReference>
<proteinExistence type="predicted"/>
<gene>
    <name evidence="13" type="primary">psd</name>
    <name evidence="13" type="ORF">G3M56_008990</name>
</gene>
<evidence type="ECO:0000256" key="8">
    <source>
        <dbReference type="ARBA" id="ARBA00023209"/>
    </source>
</evidence>
<dbReference type="InterPro" id="IPR003817">
    <property type="entry name" value="PS_Dcarbxylase"/>
</dbReference>
<keyword evidence="4" id="KW-0444">Lipid biosynthesis</keyword>
<keyword evidence="8" id="KW-0594">Phospholipid biosynthesis</keyword>
<evidence type="ECO:0000256" key="4">
    <source>
        <dbReference type="ARBA" id="ARBA00022516"/>
    </source>
</evidence>
<evidence type="ECO:0000256" key="11">
    <source>
        <dbReference type="ARBA" id="ARBA00023317"/>
    </source>
</evidence>
<protein>
    <recommendedName>
        <fullName evidence="3">phosphatidylserine decarboxylase</fullName>
        <ecNumber evidence="3">4.1.1.65</ecNumber>
    </recommendedName>
</protein>
<evidence type="ECO:0000256" key="1">
    <source>
        <dbReference type="ARBA" id="ARBA00001928"/>
    </source>
</evidence>
<dbReference type="KEGG" id="soa:G3M56_008990"/>
<dbReference type="AlphaFoldDB" id="A0A6B3LB03"/>
<dbReference type="GO" id="GO:0004609">
    <property type="term" value="F:phosphatidylserine decarboxylase activity"/>
    <property type="evidence" value="ECO:0007669"/>
    <property type="project" value="UniProtKB-EC"/>
</dbReference>
<dbReference type="Pfam" id="PF02666">
    <property type="entry name" value="PS_Dcarbxylase"/>
    <property type="match status" value="1"/>
</dbReference>
<comment type="pathway">
    <text evidence="12">Phospholipid metabolism; phosphatidylethanolamine biosynthesis.</text>
</comment>